<protein>
    <submittedName>
        <fullName evidence="4">GGDEF domain-containing protein</fullName>
    </submittedName>
</protein>
<dbReference type="Proteomes" id="UP001197247">
    <property type="component" value="Unassembled WGS sequence"/>
</dbReference>
<feature type="transmembrane region" description="Helical" evidence="2">
    <location>
        <begin position="103"/>
        <end position="121"/>
    </location>
</feature>
<dbReference type="InterPro" id="IPR000160">
    <property type="entry name" value="GGDEF_dom"/>
</dbReference>
<dbReference type="EMBL" id="JAHBAY010000012">
    <property type="protein sequence ID" value="MBT0772412.1"/>
    <property type="molecule type" value="Genomic_DNA"/>
</dbReference>
<dbReference type="Pfam" id="PF00990">
    <property type="entry name" value="GGDEF"/>
    <property type="match status" value="1"/>
</dbReference>
<keyword evidence="2" id="KW-1133">Transmembrane helix</keyword>
<gene>
    <name evidence="4" type="ORF">KIH74_25935</name>
</gene>
<dbReference type="PROSITE" id="PS50887">
    <property type="entry name" value="GGDEF"/>
    <property type="match status" value="1"/>
</dbReference>
<feature type="transmembrane region" description="Helical" evidence="2">
    <location>
        <begin position="153"/>
        <end position="171"/>
    </location>
</feature>
<evidence type="ECO:0000256" key="1">
    <source>
        <dbReference type="SAM" id="MobiDB-lite"/>
    </source>
</evidence>
<feature type="transmembrane region" description="Helical" evidence="2">
    <location>
        <begin position="127"/>
        <end position="146"/>
    </location>
</feature>
<feature type="transmembrane region" description="Helical" evidence="2">
    <location>
        <begin position="36"/>
        <end position="54"/>
    </location>
</feature>
<dbReference type="NCBIfam" id="TIGR00254">
    <property type="entry name" value="GGDEF"/>
    <property type="match status" value="1"/>
</dbReference>
<feature type="region of interest" description="Disordered" evidence="1">
    <location>
        <begin position="413"/>
        <end position="434"/>
    </location>
</feature>
<dbReference type="InterPro" id="IPR029787">
    <property type="entry name" value="Nucleotide_cyclase"/>
</dbReference>
<reference evidence="4 5" key="1">
    <citation type="submission" date="2021-05" db="EMBL/GenBank/DDBJ databases">
        <title>Kineosporia and Streptomyces sp. nov. two new marine actinobacteria isolated from Coral.</title>
        <authorList>
            <person name="Buangrab K."/>
            <person name="Sutthacheep M."/>
            <person name="Yeemin T."/>
            <person name="Harunari E."/>
            <person name="Igarashi Y."/>
            <person name="Kanchanasin P."/>
            <person name="Tanasupawat S."/>
            <person name="Phongsopitanun W."/>
        </authorList>
    </citation>
    <scope>NUCLEOTIDE SEQUENCE [LARGE SCALE GENOMIC DNA]</scope>
    <source>
        <strain evidence="4 5">J2-2</strain>
    </source>
</reference>
<proteinExistence type="predicted"/>
<dbReference type="RefSeq" id="WP_214158909.1">
    <property type="nucleotide sequence ID" value="NZ_JAHBAY010000012.1"/>
</dbReference>
<accession>A0ABS5TMU5</accession>
<dbReference type="Gene3D" id="3.30.70.270">
    <property type="match status" value="1"/>
</dbReference>
<dbReference type="SMART" id="SM00267">
    <property type="entry name" value="GGDEF"/>
    <property type="match status" value="1"/>
</dbReference>
<feature type="compositionally biased region" description="Low complexity" evidence="1">
    <location>
        <begin position="418"/>
        <end position="434"/>
    </location>
</feature>
<evidence type="ECO:0000313" key="4">
    <source>
        <dbReference type="EMBL" id="MBT0772412.1"/>
    </source>
</evidence>
<organism evidence="4 5">
    <name type="scientific">Kineosporia corallincola</name>
    <dbReference type="NCBI Taxonomy" id="2835133"/>
    <lineage>
        <taxon>Bacteria</taxon>
        <taxon>Bacillati</taxon>
        <taxon>Actinomycetota</taxon>
        <taxon>Actinomycetes</taxon>
        <taxon>Kineosporiales</taxon>
        <taxon>Kineosporiaceae</taxon>
        <taxon>Kineosporia</taxon>
    </lineage>
</organism>
<evidence type="ECO:0000259" key="3">
    <source>
        <dbReference type="PROSITE" id="PS50887"/>
    </source>
</evidence>
<sequence>MRDIWRIVRAPDPEIDDVVRRELLIQTAEAARVSNLLGFGLVATADVVLLVAGVPRLGLLVWSGLCLAWLTLFHFAVPATVIAPARRLAVGASPAGVTRRFGMLQLGTGVIWGSSCLALRPGDADPGLVAVPVTMLVLANAANLLFCAATPGVYRIFHVGIVLSGGAGLAVQGNWALVAFIVFGGFGAPPLARYGYRQMAGARLLAHQNSLLADELRQEQEATEQVNLRLSEANAELQHKATRDPLTGLPNRALFSDHLVSALARGRQAGRLIGVVYFDLDHFKNVNDTLGHGAGDALLRQVASRVTGVLRSSDVLARVGGDEFVLLTVAHHTPAGAAEVAARVQRVFQDPFVLDGVDVPVTSSLGLAVDDGTANGGEQLVEFADIALYRAKELGRNRVAVFEPVMLQWRENSRRAHQQAGQPAQSPSAPNVSH</sequence>
<dbReference type="PANTHER" id="PTHR46663:SF4">
    <property type="entry name" value="DIGUANYLATE CYCLASE DGCT-RELATED"/>
    <property type="match status" value="1"/>
</dbReference>
<name>A0ABS5TMU5_9ACTN</name>
<feature type="transmembrane region" description="Helical" evidence="2">
    <location>
        <begin position="60"/>
        <end position="82"/>
    </location>
</feature>
<dbReference type="SUPFAM" id="SSF55073">
    <property type="entry name" value="Nucleotide cyclase"/>
    <property type="match status" value="1"/>
</dbReference>
<keyword evidence="5" id="KW-1185">Reference proteome</keyword>
<feature type="domain" description="GGDEF" evidence="3">
    <location>
        <begin position="271"/>
        <end position="404"/>
    </location>
</feature>
<dbReference type="PANTHER" id="PTHR46663">
    <property type="entry name" value="DIGUANYLATE CYCLASE DGCT-RELATED"/>
    <property type="match status" value="1"/>
</dbReference>
<evidence type="ECO:0000256" key="2">
    <source>
        <dbReference type="SAM" id="Phobius"/>
    </source>
</evidence>
<dbReference type="InterPro" id="IPR043128">
    <property type="entry name" value="Rev_trsase/Diguanyl_cyclase"/>
</dbReference>
<keyword evidence="2" id="KW-0472">Membrane</keyword>
<dbReference type="InterPro" id="IPR052163">
    <property type="entry name" value="DGC-Regulatory_Protein"/>
</dbReference>
<evidence type="ECO:0000313" key="5">
    <source>
        <dbReference type="Proteomes" id="UP001197247"/>
    </source>
</evidence>
<comment type="caution">
    <text evidence="4">The sequence shown here is derived from an EMBL/GenBank/DDBJ whole genome shotgun (WGS) entry which is preliminary data.</text>
</comment>
<keyword evidence="2" id="KW-0812">Transmembrane</keyword>
<dbReference type="CDD" id="cd01949">
    <property type="entry name" value="GGDEF"/>
    <property type="match status" value="1"/>
</dbReference>